<dbReference type="PROSITE" id="PS00530">
    <property type="entry name" value="RNASE_T2_1"/>
    <property type="match status" value="1"/>
</dbReference>
<dbReference type="GO" id="GO:0003723">
    <property type="term" value="F:RNA binding"/>
    <property type="evidence" value="ECO:0007669"/>
    <property type="project" value="InterPro"/>
</dbReference>
<dbReference type="OrthoDB" id="435754at2759"/>
<dbReference type="KEGG" id="mcha:111011506"/>
<evidence type="ECO:0000256" key="4">
    <source>
        <dbReference type="ARBA" id="ARBA00022759"/>
    </source>
</evidence>
<evidence type="ECO:0000313" key="11">
    <source>
        <dbReference type="RefSeq" id="XP_022140987.1"/>
    </source>
</evidence>
<dbReference type="GO" id="GO:0006401">
    <property type="term" value="P:RNA catabolic process"/>
    <property type="evidence" value="ECO:0007669"/>
    <property type="project" value="TreeGrafter"/>
</dbReference>
<keyword evidence="7" id="KW-0456">Lyase</keyword>
<evidence type="ECO:0000256" key="7">
    <source>
        <dbReference type="ARBA" id="ARBA00023239"/>
    </source>
</evidence>
<dbReference type="AlphaFoldDB" id="A0A6J1CIK8"/>
<evidence type="ECO:0000256" key="1">
    <source>
        <dbReference type="ARBA" id="ARBA00007469"/>
    </source>
</evidence>
<gene>
    <name evidence="11" type="primary">LOC111011506</name>
</gene>
<dbReference type="FunFam" id="3.90.730.10:FF:000007">
    <property type="entry name" value="Ribonuclease T2"/>
    <property type="match status" value="1"/>
</dbReference>
<evidence type="ECO:0000313" key="10">
    <source>
        <dbReference type="Proteomes" id="UP000504603"/>
    </source>
</evidence>
<comment type="similarity">
    <text evidence="1 8">Belongs to the RNase T2 family.</text>
</comment>
<evidence type="ECO:0000256" key="2">
    <source>
        <dbReference type="ARBA" id="ARBA00022722"/>
    </source>
</evidence>
<feature type="signal peptide" evidence="9">
    <location>
        <begin position="1"/>
        <end position="32"/>
    </location>
</feature>
<name>A0A6J1CIK8_MOMCH</name>
<proteinExistence type="inferred from homology"/>
<evidence type="ECO:0000256" key="6">
    <source>
        <dbReference type="ARBA" id="ARBA00023157"/>
    </source>
</evidence>
<sequence>MGYLSMKGKAAVVAAAAVFVLAVAQLQTAAYAAEFDYFVLALQWPGNSCRNISSCCPDNGCCPGYGRTHAPNQFTIHGLWPEYDDEDSKWPSCCSDERFDPKAISPLNWIILSEVWPSYRCDSETTCNGEKSSFLAAQYEKHGTCAAPIIKGQYEYFTKATTLYTKYDVTKVLNDAGIVASVAPYPIMYILDELRRAFHAMPKITCAEDGVVKEIWLCFDKDFNPRNCAFSLSCPTFVRLLPTDVPDFEPVGEGAIPRMAKIAQVVI</sequence>
<dbReference type="InterPro" id="IPR001568">
    <property type="entry name" value="RNase_T2-like"/>
</dbReference>
<dbReference type="InterPro" id="IPR036430">
    <property type="entry name" value="RNase_T2-like_sf"/>
</dbReference>
<dbReference type="GeneID" id="111011506"/>
<keyword evidence="3 9" id="KW-0732">Signal</keyword>
<dbReference type="Gene3D" id="3.90.730.10">
    <property type="entry name" value="Ribonuclease T2-like"/>
    <property type="match status" value="1"/>
</dbReference>
<feature type="chain" id="PRO_5026737007" evidence="9">
    <location>
        <begin position="33"/>
        <end position="267"/>
    </location>
</feature>
<dbReference type="RefSeq" id="XP_022140987.1">
    <property type="nucleotide sequence ID" value="XM_022285295.1"/>
</dbReference>
<keyword evidence="10" id="KW-1185">Reference proteome</keyword>
<accession>A0A6J1CIK8</accession>
<reference evidence="11" key="1">
    <citation type="submission" date="2025-08" db="UniProtKB">
        <authorList>
            <consortium name="RefSeq"/>
        </authorList>
    </citation>
    <scope>IDENTIFICATION</scope>
    <source>
        <strain evidence="11">OHB3-1</strain>
    </source>
</reference>
<protein>
    <submittedName>
        <fullName evidence="11">Ribonuclease 2-like</fullName>
    </submittedName>
</protein>
<keyword evidence="2" id="KW-0540">Nuclease</keyword>
<keyword evidence="6" id="KW-1015">Disulfide bond</keyword>
<dbReference type="CDD" id="cd01061">
    <property type="entry name" value="RNase_T2_euk"/>
    <property type="match status" value="1"/>
</dbReference>
<dbReference type="InterPro" id="IPR033697">
    <property type="entry name" value="Ribonuclease_T2_eukaryotic"/>
</dbReference>
<dbReference type="PANTHER" id="PTHR11240:SF22">
    <property type="entry name" value="RIBONUCLEASE T2"/>
    <property type="match status" value="1"/>
</dbReference>
<keyword evidence="4" id="KW-0255">Endonuclease</keyword>
<dbReference type="GO" id="GO:0016787">
    <property type="term" value="F:hydrolase activity"/>
    <property type="evidence" value="ECO:0007669"/>
    <property type="project" value="UniProtKB-KW"/>
</dbReference>
<dbReference type="InterPro" id="IPR018188">
    <property type="entry name" value="RNase_T2_His_AS_1"/>
</dbReference>
<evidence type="ECO:0000256" key="9">
    <source>
        <dbReference type="SAM" id="SignalP"/>
    </source>
</evidence>
<dbReference type="SUPFAM" id="SSF55895">
    <property type="entry name" value="Ribonuclease Rh-like"/>
    <property type="match status" value="1"/>
</dbReference>
<evidence type="ECO:0000256" key="8">
    <source>
        <dbReference type="RuleBase" id="RU004328"/>
    </source>
</evidence>
<dbReference type="GO" id="GO:0033897">
    <property type="term" value="F:ribonuclease T2 activity"/>
    <property type="evidence" value="ECO:0007669"/>
    <property type="project" value="InterPro"/>
</dbReference>
<dbReference type="Pfam" id="PF00445">
    <property type="entry name" value="Ribonuclease_T2"/>
    <property type="match status" value="1"/>
</dbReference>
<dbReference type="PANTHER" id="PTHR11240">
    <property type="entry name" value="RIBONUCLEASE T2"/>
    <property type="match status" value="1"/>
</dbReference>
<evidence type="ECO:0000256" key="3">
    <source>
        <dbReference type="ARBA" id="ARBA00022729"/>
    </source>
</evidence>
<evidence type="ECO:0000256" key="5">
    <source>
        <dbReference type="ARBA" id="ARBA00022801"/>
    </source>
</evidence>
<organism evidence="10 11">
    <name type="scientific">Momordica charantia</name>
    <name type="common">Bitter gourd</name>
    <name type="synonym">Balsam pear</name>
    <dbReference type="NCBI Taxonomy" id="3673"/>
    <lineage>
        <taxon>Eukaryota</taxon>
        <taxon>Viridiplantae</taxon>
        <taxon>Streptophyta</taxon>
        <taxon>Embryophyta</taxon>
        <taxon>Tracheophyta</taxon>
        <taxon>Spermatophyta</taxon>
        <taxon>Magnoliopsida</taxon>
        <taxon>eudicotyledons</taxon>
        <taxon>Gunneridae</taxon>
        <taxon>Pentapetalae</taxon>
        <taxon>rosids</taxon>
        <taxon>fabids</taxon>
        <taxon>Cucurbitales</taxon>
        <taxon>Cucurbitaceae</taxon>
        <taxon>Momordiceae</taxon>
        <taxon>Momordica</taxon>
    </lineage>
</organism>
<keyword evidence="5" id="KW-0378">Hydrolase</keyword>
<dbReference type="GO" id="GO:0005576">
    <property type="term" value="C:extracellular region"/>
    <property type="evidence" value="ECO:0007669"/>
    <property type="project" value="TreeGrafter"/>
</dbReference>
<dbReference type="Proteomes" id="UP000504603">
    <property type="component" value="Unplaced"/>
</dbReference>